<evidence type="ECO:0000256" key="7">
    <source>
        <dbReference type="ARBA" id="ARBA00022833"/>
    </source>
</evidence>
<dbReference type="Pfam" id="PF18962">
    <property type="entry name" value="Por_Secre_tail"/>
    <property type="match status" value="1"/>
</dbReference>
<evidence type="ECO:0000256" key="5">
    <source>
        <dbReference type="ARBA" id="ARBA00022729"/>
    </source>
</evidence>
<reference evidence="11 12" key="1">
    <citation type="submission" date="2023-09" db="EMBL/GenBank/DDBJ databases">
        <authorList>
            <person name="Rey-Velasco X."/>
        </authorList>
    </citation>
    <scope>NUCLEOTIDE SEQUENCE [LARGE SCALE GENOMIC DNA]</scope>
    <source>
        <strain evidence="11 12">W242</strain>
    </source>
</reference>
<sequence>MKNVTILSAVAVIACLGLILVSDILGTSINSSSLDDPNNQKKELIVNKLTSSEYEEIPAVCFAPGTRQEYIDQFYSNRNPFGNSLQLSSEMRFNLAGRWQSTATDGGGLGQGDVTTLTWSYVPDGTAIGNGGCQVPGESSSGSDFIAFFNGIYGPPTTAGDFTTAPWHQLFVDMFTSWSDVSGLNFVYEPNDDGATNVSTAGQLGVRGDMRISGRALDGNSGVLACNYFPNAGDMIIDTSDNFFDNNDTTNGNFNVLAHEIGHGIGLLHVCPVEGSKLMEPFVNISFFGQQEDDILGVNRHYGDFDGTNDSSAESVLLGSNALPTTYDVIQRSIDDNSEVDFFSFTISEAATFSGTLSPTGTTYLEGVQFSSGACSSGSPFNAQTISNLEFELLGTNGTTILATGSGNGAGVDETISNFTLPLAGTYFVRVSQEGSSVDNVQMYDLSIDLVATTPINTAPSATAPSAPTVNEDDIDVALANNIQVNDAEVDSQVVSFTITGGALTIGTTGITFGGSGNGSASFTASGTLVDINSALDAATFTPTPDLNGTNAGSISFISNDGLENSNTATVTFDIAAVNDDPTITSLPSDISVLENVASDVDLSQAQFTDIDSGSNAIDLTITAGQGDLAAASVGGVTVGGSGGTLILTGSETAIDNYLNTASNIQYTGPVGLSGDDATTLTLVANDGGNSGSGGGLDVTLGTVNVDISSCTISISCPANVTVQCDESTDPANTGTATSSGTCTSQSISFTDSVASSTGVMTITRTWTVTSSSGAPLECDQIITVEDNDLPSVVCQDITVQLDATGNATIVASQIDNGSTDNCGIDTITIDVTSFSCSDLGTNNVTLTVTDSFGNVDTCIATVTVEDNIDPEFNQSSLPDDMEVVADSGTGVYTLEDFTVGVIATDNCDATPSIVLEQNPLPGTELGLGVFDITLTAIDGSLNDVDYTFELTVVEVLGVEEKDLSTLQLVPNPIQNKLSVLNPQLLELDSISIYDLAGRLVTKENFEISTSEKTVDLTQLDAGMYLAIITSGEKQMVTQLIKK</sequence>
<evidence type="ECO:0000256" key="1">
    <source>
        <dbReference type="ARBA" id="ARBA00001947"/>
    </source>
</evidence>
<protein>
    <submittedName>
        <fullName evidence="11">T9SS type A sorting domain-containing protein</fullName>
    </submittedName>
</protein>
<keyword evidence="12" id="KW-1185">Reference proteome</keyword>
<evidence type="ECO:0000256" key="4">
    <source>
        <dbReference type="ARBA" id="ARBA00022723"/>
    </source>
</evidence>
<keyword evidence="7" id="KW-0862">Zinc</keyword>
<comment type="cofactor">
    <cofactor evidence="1">
        <name>Zn(2+)</name>
        <dbReference type="ChEBI" id="CHEBI:29105"/>
    </cofactor>
</comment>
<dbReference type="NCBIfam" id="TIGR04183">
    <property type="entry name" value="Por_Secre_tail"/>
    <property type="match status" value="1"/>
</dbReference>
<proteinExistence type="inferred from homology"/>
<evidence type="ECO:0000259" key="9">
    <source>
        <dbReference type="Pfam" id="PF00413"/>
    </source>
</evidence>
<dbReference type="RefSeq" id="WP_311333607.1">
    <property type="nucleotide sequence ID" value="NZ_JAVRHZ010000007.1"/>
</dbReference>
<gene>
    <name evidence="11" type="ORF">RM538_11600</name>
</gene>
<feature type="domain" description="Peptidase M10 metallopeptidase" evidence="9">
    <location>
        <begin position="162"/>
        <end position="303"/>
    </location>
</feature>
<dbReference type="Gene3D" id="3.40.390.10">
    <property type="entry name" value="Collagenase (Catalytic Domain)"/>
    <property type="match status" value="1"/>
</dbReference>
<organism evidence="11 12">
    <name type="scientific">Patiriisocius hiemis</name>
    <dbReference type="NCBI Taxonomy" id="3075604"/>
    <lineage>
        <taxon>Bacteria</taxon>
        <taxon>Pseudomonadati</taxon>
        <taxon>Bacteroidota</taxon>
        <taxon>Flavobacteriia</taxon>
        <taxon>Flavobacteriales</taxon>
        <taxon>Flavobacteriaceae</taxon>
        <taxon>Patiriisocius</taxon>
    </lineage>
</organism>
<evidence type="ECO:0000259" key="10">
    <source>
        <dbReference type="Pfam" id="PF18962"/>
    </source>
</evidence>
<accession>A0ABU2YEN8</accession>
<dbReference type="PROSITE" id="PS51257">
    <property type="entry name" value="PROKAR_LIPOPROTEIN"/>
    <property type="match status" value="1"/>
</dbReference>
<keyword evidence="3" id="KW-0645">Protease</keyword>
<evidence type="ECO:0000256" key="2">
    <source>
        <dbReference type="ARBA" id="ARBA00010370"/>
    </source>
</evidence>
<feature type="domain" description="Secretion system C-terminal sorting" evidence="10">
    <location>
        <begin position="971"/>
        <end position="1041"/>
    </location>
</feature>
<dbReference type="Gene3D" id="2.60.120.380">
    <property type="match status" value="1"/>
</dbReference>
<dbReference type="EMBL" id="JAVRHZ010000007">
    <property type="protein sequence ID" value="MDT0556656.1"/>
    <property type="molecule type" value="Genomic_DNA"/>
</dbReference>
<dbReference type="InterPro" id="IPR024079">
    <property type="entry name" value="MetalloPept_cat_dom_sf"/>
</dbReference>
<keyword evidence="4" id="KW-0479">Metal-binding</keyword>
<comment type="similarity">
    <text evidence="2">Belongs to the peptidase M10A family.</text>
</comment>
<keyword evidence="6" id="KW-0378">Hydrolase</keyword>
<evidence type="ECO:0000256" key="8">
    <source>
        <dbReference type="ARBA" id="ARBA00023049"/>
    </source>
</evidence>
<name>A0ABU2YEN8_9FLAO</name>
<dbReference type="PANTHER" id="PTHR10201">
    <property type="entry name" value="MATRIX METALLOPROTEINASE"/>
    <property type="match status" value="1"/>
</dbReference>
<dbReference type="SUPFAM" id="SSF55486">
    <property type="entry name" value="Metalloproteases ('zincins'), catalytic domain"/>
    <property type="match status" value="1"/>
</dbReference>
<evidence type="ECO:0000256" key="6">
    <source>
        <dbReference type="ARBA" id="ARBA00022801"/>
    </source>
</evidence>
<evidence type="ECO:0000313" key="11">
    <source>
        <dbReference type="EMBL" id="MDT0556656.1"/>
    </source>
</evidence>
<keyword evidence="5" id="KW-0732">Signal</keyword>
<evidence type="ECO:0000256" key="3">
    <source>
        <dbReference type="ARBA" id="ARBA00022670"/>
    </source>
</evidence>
<comment type="caution">
    <text evidence="11">The sequence shown here is derived from an EMBL/GenBank/DDBJ whole genome shotgun (WGS) entry which is preliminary data.</text>
</comment>
<dbReference type="InterPro" id="IPR026444">
    <property type="entry name" value="Secre_tail"/>
</dbReference>
<keyword evidence="8" id="KW-0482">Metalloprotease</keyword>
<dbReference type="Pfam" id="PF00413">
    <property type="entry name" value="Peptidase_M10"/>
    <property type="match status" value="1"/>
</dbReference>
<dbReference type="InterPro" id="IPR001818">
    <property type="entry name" value="Pept_M10_metallopeptidase"/>
</dbReference>
<evidence type="ECO:0000313" key="12">
    <source>
        <dbReference type="Proteomes" id="UP001254488"/>
    </source>
</evidence>
<dbReference type="PANTHER" id="PTHR10201:SF291">
    <property type="entry name" value="MATRIX METALLOPROTEINASE 1, ISOFORM C-RELATED"/>
    <property type="match status" value="1"/>
</dbReference>
<dbReference type="Proteomes" id="UP001254488">
    <property type="component" value="Unassembled WGS sequence"/>
</dbReference>